<dbReference type="Proteomes" id="UP001154240">
    <property type="component" value="Unassembled WGS sequence"/>
</dbReference>
<dbReference type="Pfam" id="PF03466">
    <property type="entry name" value="LysR_substrate"/>
    <property type="match status" value="1"/>
</dbReference>
<dbReference type="InterPro" id="IPR036390">
    <property type="entry name" value="WH_DNA-bd_sf"/>
</dbReference>
<dbReference type="InterPro" id="IPR036388">
    <property type="entry name" value="WH-like_DNA-bd_sf"/>
</dbReference>
<dbReference type="SUPFAM" id="SSF53850">
    <property type="entry name" value="Periplasmic binding protein-like II"/>
    <property type="match status" value="1"/>
</dbReference>
<evidence type="ECO:0000256" key="2">
    <source>
        <dbReference type="ARBA" id="ARBA00023015"/>
    </source>
</evidence>
<organism evidence="6 7">
    <name type="scientific">Thiovibrio frasassiensis</name>
    <dbReference type="NCBI Taxonomy" id="2984131"/>
    <lineage>
        <taxon>Bacteria</taxon>
        <taxon>Pseudomonadati</taxon>
        <taxon>Thermodesulfobacteriota</taxon>
        <taxon>Desulfobulbia</taxon>
        <taxon>Desulfobulbales</taxon>
        <taxon>Thiovibrionaceae</taxon>
        <taxon>Thiovibrio</taxon>
    </lineage>
</organism>
<dbReference type="CDD" id="cd08420">
    <property type="entry name" value="PBP2_CysL_like"/>
    <property type="match status" value="1"/>
</dbReference>
<evidence type="ECO:0000313" key="7">
    <source>
        <dbReference type="Proteomes" id="UP001154240"/>
    </source>
</evidence>
<sequence length="298" mass="33485">MDLHRLEVFCKVVELKSFTKAAEAIFLSQPTVSEHIRSLEEMLEERLVDRLGREALPTPAGQLLYKYARKILRLRQETIQAMADYRGALAGHLALGASTIPGAYILPQQIGAFKKLHPAIQITLSISNSRTVADGVQNGDTEFGVVGARWSDPALEWQEILEDELVLTVYPSHPFARLKTVEPSRLLDEPMIIRERDSGTRRVVTQLLEKYLDLARLQIVAEMGSTEAVRQSIKSEVGIAILSRRAVAEDIERGSLVAVPLRKIRLSRPFYLVTRKNRHPSPICSTFLDFLQQPPVLT</sequence>
<proteinExistence type="inferred from homology"/>
<dbReference type="PRINTS" id="PR00039">
    <property type="entry name" value="HTHLYSR"/>
</dbReference>
<dbReference type="EMBL" id="JAPHEH010000001">
    <property type="protein sequence ID" value="MDG4475123.1"/>
    <property type="molecule type" value="Genomic_DNA"/>
</dbReference>
<dbReference type="GO" id="GO:0003700">
    <property type="term" value="F:DNA-binding transcription factor activity"/>
    <property type="evidence" value="ECO:0007669"/>
    <property type="project" value="InterPro"/>
</dbReference>
<gene>
    <name evidence="6" type="ORF">OLX77_02985</name>
</gene>
<dbReference type="SUPFAM" id="SSF46785">
    <property type="entry name" value="Winged helix' DNA-binding domain"/>
    <property type="match status" value="1"/>
</dbReference>
<dbReference type="GO" id="GO:0000976">
    <property type="term" value="F:transcription cis-regulatory region binding"/>
    <property type="evidence" value="ECO:0007669"/>
    <property type="project" value="TreeGrafter"/>
</dbReference>
<evidence type="ECO:0000313" key="6">
    <source>
        <dbReference type="EMBL" id="MDG4475123.1"/>
    </source>
</evidence>
<keyword evidence="3" id="KW-0238">DNA-binding</keyword>
<dbReference type="FunFam" id="1.10.10.10:FF:000001">
    <property type="entry name" value="LysR family transcriptional regulator"/>
    <property type="match status" value="1"/>
</dbReference>
<dbReference type="InterPro" id="IPR047788">
    <property type="entry name" value="LysR-like_Sec_metab"/>
</dbReference>
<evidence type="ECO:0000259" key="5">
    <source>
        <dbReference type="PROSITE" id="PS50931"/>
    </source>
</evidence>
<keyword evidence="2" id="KW-0805">Transcription regulation</keyword>
<accession>A0A9X4MGJ9</accession>
<dbReference type="Gene3D" id="3.40.190.290">
    <property type="match status" value="1"/>
</dbReference>
<evidence type="ECO:0000256" key="1">
    <source>
        <dbReference type="ARBA" id="ARBA00009437"/>
    </source>
</evidence>
<reference evidence="6" key="2">
    <citation type="submission" date="2022-10" db="EMBL/GenBank/DDBJ databases">
        <authorList>
            <person name="Aronson H.S."/>
        </authorList>
    </citation>
    <scope>NUCLEOTIDE SEQUENCE</scope>
    <source>
        <strain evidence="6">RS19-109</strain>
    </source>
</reference>
<dbReference type="AlphaFoldDB" id="A0A9X4MGJ9"/>
<dbReference type="PANTHER" id="PTHR30126">
    <property type="entry name" value="HTH-TYPE TRANSCRIPTIONAL REGULATOR"/>
    <property type="match status" value="1"/>
</dbReference>
<dbReference type="RefSeq" id="WP_307632099.1">
    <property type="nucleotide sequence ID" value="NZ_JAPHEH010000001.1"/>
</dbReference>
<keyword evidence="7" id="KW-1185">Reference proteome</keyword>
<dbReference type="PANTHER" id="PTHR30126:SF40">
    <property type="entry name" value="HTH-TYPE TRANSCRIPTIONAL REGULATOR GLTR"/>
    <property type="match status" value="1"/>
</dbReference>
<evidence type="ECO:0000256" key="4">
    <source>
        <dbReference type="ARBA" id="ARBA00023163"/>
    </source>
</evidence>
<reference evidence="6" key="1">
    <citation type="journal article" date="2022" name="bioRxiv">
        <title>Thiovibrio frasassiensisgen. nov., sp. nov., an autotrophic, elemental sulfur disproportionating bacterium isolated from sulfidic karst sediment, and proposal of Thiovibrionaceae fam. nov.</title>
        <authorList>
            <person name="Aronson H."/>
            <person name="Thomas C."/>
            <person name="Bhattacharyya M."/>
            <person name="Eckstein S."/>
            <person name="Jensen S."/>
            <person name="Barco R."/>
            <person name="Macalady J."/>
            <person name="Amend J."/>
        </authorList>
    </citation>
    <scope>NUCLEOTIDE SEQUENCE</scope>
    <source>
        <strain evidence="6">RS19-109</strain>
    </source>
</reference>
<comment type="caution">
    <text evidence="6">The sequence shown here is derived from an EMBL/GenBank/DDBJ whole genome shotgun (WGS) entry which is preliminary data.</text>
</comment>
<name>A0A9X4MGJ9_9BACT</name>
<dbReference type="InterPro" id="IPR000847">
    <property type="entry name" value="LysR_HTH_N"/>
</dbReference>
<dbReference type="NCBIfam" id="NF040786">
    <property type="entry name" value="LysR_Sec_metab"/>
    <property type="match status" value="1"/>
</dbReference>
<keyword evidence="4" id="KW-0804">Transcription</keyword>
<dbReference type="InterPro" id="IPR005119">
    <property type="entry name" value="LysR_subst-bd"/>
</dbReference>
<evidence type="ECO:0000256" key="3">
    <source>
        <dbReference type="ARBA" id="ARBA00023125"/>
    </source>
</evidence>
<dbReference type="Gene3D" id="1.10.10.10">
    <property type="entry name" value="Winged helix-like DNA-binding domain superfamily/Winged helix DNA-binding domain"/>
    <property type="match status" value="1"/>
</dbReference>
<dbReference type="PROSITE" id="PS50931">
    <property type="entry name" value="HTH_LYSR"/>
    <property type="match status" value="1"/>
</dbReference>
<comment type="similarity">
    <text evidence="1">Belongs to the LysR transcriptional regulatory family.</text>
</comment>
<feature type="domain" description="HTH lysR-type" evidence="5">
    <location>
        <begin position="1"/>
        <end position="58"/>
    </location>
</feature>
<dbReference type="Pfam" id="PF00126">
    <property type="entry name" value="HTH_1"/>
    <property type="match status" value="1"/>
</dbReference>
<protein>
    <submittedName>
        <fullName evidence="6">Selenium metabolism-associated LysR family transcriptional regulator</fullName>
    </submittedName>
</protein>